<evidence type="ECO:0000256" key="1">
    <source>
        <dbReference type="SAM" id="Coils"/>
    </source>
</evidence>
<dbReference type="RefSeq" id="WP_244821895.1">
    <property type="nucleotide sequence ID" value="NZ_CP112998.1"/>
</dbReference>
<protein>
    <submittedName>
        <fullName evidence="2">Helix-turn-helix transcriptional regulator</fullName>
    </submittedName>
</protein>
<keyword evidence="3" id="KW-1185">Reference proteome</keyword>
<dbReference type="Gene3D" id="1.10.260.40">
    <property type="entry name" value="lambda repressor-like DNA-binding domains"/>
    <property type="match status" value="1"/>
</dbReference>
<dbReference type="CDD" id="cd00093">
    <property type="entry name" value="HTH_XRE"/>
    <property type="match status" value="1"/>
</dbReference>
<dbReference type="AlphaFoldDB" id="A0A9E8SK98"/>
<dbReference type="InterPro" id="IPR010982">
    <property type="entry name" value="Lambda_DNA-bd_dom_sf"/>
</dbReference>
<gene>
    <name evidence="2" type="ORF">ON006_31515</name>
</gene>
<sequence>MFSERLKHLIEYLGISITSFEASIGVSKGAIAKPIKNQKTVGVEVLGKILIKYSNVNLEWLVCGVDSMLKDNRDNRQGNIEDHPSENLITITKDEFIELQRKALRQEDRIRELERQVQELGKTN</sequence>
<dbReference type="Proteomes" id="UP001164653">
    <property type="component" value="Chromosome"/>
</dbReference>
<dbReference type="InterPro" id="IPR001387">
    <property type="entry name" value="Cro/C1-type_HTH"/>
</dbReference>
<reference evidence="2" key="1">
    <citation type="submission" date="2022-11" db="EMBL/GenBank/DDBJ databases">
        <title>Dyadobacter pollutisoli sp. nov., isolated from plastic dumped soil.</title>
        <authorList>
            <person name="Kim J.M."/>
            <person name="Kim K.R."/>
            <person name="Lee J.K."/>
            <person name="Hao L."/>
            <person name="Jeon C.O."/>
        </authorList>
    </citation>
    <scope>NUCLEOTIDE SEQUENCE</scope>
    <source>
        <strain evidence="2">U1</strain>
    </source>
</reference>
<keyword evidence="1" id="KW-0175">Coiled coil</keyword>
<organism evidence="2 3">
    <name type="scientific">Dyadobacter pollutisoli</name>
    <dbReference type="NCBI Taxonomy" id="2910158"/>
    <lineage>
        <taxon>Bacteria</taxon>
        <taxon>Pseudomonadati</taxon>
        <taxon>Bacteroidota</taxon>
        <taxon>Cytophagia</taxon>
        <taxon>Cytophagales</taxon>
        <taxon>Spirosomataceae</taxon>
        <taxon>Dyadobacter</taxon>
    </lineage>
</organism>
<feature type="coiled-coil region" evidence="1">
    <location>
        <begin position="96"/>
        <end position="123"/>
    </location>
</feature>
<dbReference type="KEGG" id="dpf:ON006_31515"/>
<proteinExistence type="predicted"/>
<name>A0A9E8SK98_9BACT</name>
<dbReference type="EMBL" id="CP112998">
    <property type="protein sequence ID" value="WAC12240.1"/>
    <property type="molecule type" value="Genomic_DNA"/>
</dbReference>
<dbReference type="GO" id="GO:0003677">
    <property type="term" value="F:DNA binding"/>
    <property type="evidence" value="ECO:0007669"/>
    <property type="project" value="InterPro"/>
</dbReference>
<evidence type="ECO:0000313" key="3">
    <source>
        <dbReference type="Proteomes" id="UP001164653"/>
    </source>
</evidence>
<accession>A0A9E8SK98</accession>
<evidence type="ECO:0000313" key="2">
    <source>
        <dbReference type="EMBL" id="WAC12240.1"/>
    </source>
</evidence>
<dbReference type="SUPFAM" id="SSF47413">
    <property type="entry name" value="lambda repressor-like DNA-binding domains"/>
    <property type="match status" value="1"/>
</dbReference>